<proteinExistence type="predicted"/>
<dbReference type="EMBL" id="JAVFHQ010000002">
    <property type="protein sequence ID" value="KAK4550309.1"/>
    <property type="molecule type" value="Genomic_DNA"/>
</dbReference>
<evidence type="ECO:0000313" key="3">
    <source>
        <dbReference type="Proteomes" id="UP001324427"/>
    </source>
</evidence>
<organism evidence="2 3">
    <name type="scientific">Oleoguttula mirabilis</name>
    <dbReference type="NCBI Taxonomy" id="1507867"/>
    <lineage>
        <taxon>Eukaryota</taxon>
        <taxon>Fungi</taxon>
        <taxon>Dikarya</taxon>
        <taxon>Ascomycota</taxon>
        <taxon>Pezizomycotina</taxon>
        <taxon>Dothideomycetes</taxon>
        <taxon>Dothideomycetidae</taxon>
        <taxon>Mycosphaerellales</taxon>
        <taxon>Teratosphaeriaceae</taxon>
        <taxon>Oleoguttula</taxon>
    </lineage>
</organism>
<gene>
    <name evidence="2" type="ORF">LTR36_003276</name>
</gene>
<feature type="region of interest" description="Disordered" evidence="1">
    <location>
        <begin position="1"/>
        <end position="67"/>
    </location>
</feature>
<feature type="compositionally biased region" description="Polar residues" evidence="1">
    <location>
        <begin position="1"/>
        <end position="14"/>
    </location>
</feature>
<reference evidence="2 3" key="1">
    <citation type="submission" date="2021-11" db="EMBL/GenBank/DDBJ databases">
        <title>Black yeast isolated from Biological Soil Crust.</title>
        <authorList>
            <person name="Kurbessoian T."/>
        </authorList>
    </citation>
    <scope>NUCLEOTIDE SEQUENCE [LARGE SCALE GENOMIC DNA]</scope>
    <source>
        <strain evidence="2 3">CCFEE 5522</strain>
    </source>
</reference>
<dbReference type="AlphaFoldDB" id="A0AAV9JY79"/>
<protein>
    <submittedName>
        <fullName evidence="2">Uncharacterized protein</fullName>
    </submittedName>
</protein>
<evidence type="ECO:0000313" key="2">
    <source>
        <dbReference type="EMBL" id="KAK4550309.1"/>
    </source>
</evidence>
<evidence type="ECO:0000256" key="1">
    <source>
        <dbReference type="SAM" id="MobiDB-lite"/>
    </source>
</evidence>
<dbReference type="Proteomes" id="UP001324427">
    <property type="component" value="Unassembled WGS sequence"/>
</dbReference>
<keyword evidence="3" id="KW-1185">Reference proteome</keyword>
<comment type="caution">
    <text evidence="2">The sequence shown here is derived from an EMBL/GenBank/DDBJ whole genome shotgun (WGS) entry which is preliminary data.</text>
</comment>
<name>A0AAV9JY79_9PEZI</name>
<sequence>MCRPFGTSSSSSGNAGVHPEPQESSTVAKATTGQTHVQDDISTTPMQGAGPGYPSPNGLPFAGGAAPSASFNLPDSVHVSQPVSDTGTCSTETIKDRLLSLPGDEDDHWQPGEYAPPTDEDVDLPADVHGRLEGFAIVLRDQRAFGYINAEIRQIIWRAVVNANHFWQDPSTGKAFADPVAFARLTTSPLKDLAAQAAAKADRCGTVEAGRAWKEAVEVELRDVCFPRIREKGMGLALAHLAFLLIADEAVGNVLTCVEMQDRIDLAFAGATEMEWSGLQYFTRRLFNGMGSRYLDAVERIWFANFTTAC</sequence>
<feature type="compositionally biased region" description="Polar residues" evidence="1">
    <location>
        <begin position="22"/>
        <end position="46"/>
    </location>
</feature>
<accession>A0AAV9JY79</accession>